<evidence type="ECO:0000313" key="8">
    <source>
        <dbReference type="EMBL" id="TWT56879.1"/>
    </source>
</evidence>
<evidence type="ECO:0000256" key="6">
    <source>
        <dbReference type="SAM" id="Phobius"/>
    </source>
</evidence>
<sequence length="307" mass="33462">MGSAELTFVAFGSLSMVVTAVGLLMKDLIFGSETLRESKRSLRRRRTGYERAVDASLSGKLDHGFDRLVLESGLEISPWTGFLIVVASGLILGGGTWVATDNGLFSCGTGMIGMVIPIGFFVFKRRQRMIEIRQELPVVIDMVARSTRSGRSVEQALALVAEEADGILSKEIERVVQQLEVGAALDRTLKRMAVRLPVIEARIFTTTLIVQRRSGGYLSSTLERLATVIRERTAAQNQVRVTTSAGRMSSMIIAAMAPIALCAVMVLNPAHIRVFFDDPLGKTLLAAAIALEVIGILWIIMLIREDA</sequence>
<evidence type="ECO:0000256" key="2">
    <source>
        <dbReference type="ARBA" id="ARBA00022475"/>
    </source>
</evidence>
<feature type="transmembrane region" description="Helical" evidence="6">
    <location>
        <begin position="284"/>
        <end position="303"/>
    </location>
</feature>
<evidence type="ECO:0000256" key="3">
    <source>
        <dbReference type="ARBA" id="ARBA00022692"/>
    </source>
</evidence>
<feature type="transmembrane region" description="Helical" evidence="6">
    <location>
        <begin position="103"/>
        <end position="123"/>
    </location>
</feature>
<keyword evidence="5 6" id="KW-0472">Membrane</keyword>
<name>A0A5C5X2Q7_9PLAN</name>
<evidence type="ECO:0000259" key="7">
    <source>
        <dbReference type="Pfam" id="PF00482"/>
    </source>
</evidence>
<accession>A0A5C5X2Q7</accession>
<evidence type="ECO:0000256" key="1">
    <source>
        <dbReference type="ARBA" id="ARBA00004651"/>
    </source>
</evidence>
<dbReference type="InterPro" id="IPR042094">
    <property type="entry name" value="T2SS_GspF_sf"/>
</dbReference>
<dbReference type="Proteomes" id="UP000317243">
    <property type="component" value="Unassembled WGS sequence"/>
</dbReference>
<proteinExistence type="predicted"/>
<evidence type="ECO:0000256" key="5">
    <source>
        <dbReference type="ARBA" id="ARBA00023136"/>
    </source>
</evidence>
<keyword evidence="9" id="KW-1185">Reference proteome</keyword>
<dbReference type="EMBL" id="SIHI01000001">
    <property type="protein sequence ID" value="TWT56879.1"/>
    <property type="molecule type" value="Genomic_DNA"/>
</dbReference>
<dbReference type="AlphaFoldDB" id="A0A5C5X2Q7"/>
<dbReference type="OrthoDB" id="261155at2"/>
<protein>
    <submittedName>
        <fullName evidence="8">Bacterial type II secretion system protein F domain protein</fullName>
    </submittedName>
</protein>
<comment type="subcellular location">
    <subcellularLocation>
        <location evidence="1">Cell membrane</location>
        <topology evidence="1">Multi-pass membrane protein</topology>
    </subcellularLocation>
</comment>
<evidence type="ECO:0000313" key="9">
    <source>
        <dbReference type="Proteomes" id="UP000317243"/>
    </source>
</evidence>
<feature type="transmembrane region" description="Helical" evidence="6">
    <location>
        <begin position="6"/>
        <end position="25"/>
    </location>
</feature>
<dbReference type="Pfam" id="PF00482">
    <property type="entry name" value="T2SSF"/>
    <property type="match status" value="1"/>
</dbReference>
<feature type="transmembrane region" description="Helical" evidence="6">
    <location>
        <begin position="76"/>
        <end position="97"/>
    </location>
</feature>
<feature type="transmembrane region" description="Helical" evidence="6">
    <location>
        <begin position="250"/>
        <end position="272"/>
    </location>
</feature>
<dbReference type="GO" id="GO:0005886">
    <property type="term" value="C:plasma membrane"/>
    <property type="evidence" value="ECO:0007669"/>
    <property type="project" value="UniProtKB-SubCell"/>
</dbReference>
<keyword evidence="3 6" id="KW-0812">Transmembrane</keyword>
<dbReference type="PANTHER" id="PTHR35007:SF1">
    <property type="entry name" value="PILUS ASSEMBLY PROTEIN"/>
    <property type="match status" value="1"/>
</dbReference>
<reference evidence="8 9" key="1">
    <citation type="submission" date="2019-02" db="EMBL/GenBank/DDBJ databases">
        <title>Deep-cultivation of Planctomycetes and their phenomic and genomic characterization uncovers novel biology.</title>
        <authorList>
            <person name="Wiegand S."/>
            <person name="Jogler M."/>
            <person name="Boedeker C."/>
            <person name="Pinto D."/>
            <person name="Vollmers J."/>
            <person name="Rivas-Marin E."/>
            <person name="Kohn T."/>
            <person name="Peeters S.H."/>
            <person name="Heuer A."/>
            <person name="Rast P."/>
            <person name="Oberbeckmann S."/>
            <person name="Bunk B."/>
            <person name="Jeske O."/>
            <person name="Meyerdierks A."/>
            <person name="Storesund J.E."/>
            <person name="Kallscheuer N."/>
            <person name="Luecker S."/>
            <person name="Lage O.M."/>
            <person name="Pohl T."/>
            <person name="Merkel B.J."/>
            <person name="Hornburger P."/>
            <person name="Mueller R.-W."/>
            <person name="Bruemmer F."/>
            <person name="Labrenz M."/>
            <person name="Spormann A.M."/>
            <person name="Op Den Camp H."/>
            <person name="Overmann J."/>
            <person name="Amann R."/>
            <person name="Jetten M.S.M."/>
            <person name="Mascher T."/>
            <person name="Medema M.H."/>
            <person name="Devos D.P."/>
            <person name="Kaster A.-K."/>
            <person name="Ovreas L."/>
            <person name="Rohde M."/>
            <person name="Galperin M.Y."/>
            <person name="Jogler C."/>
        </authorList>
    </citation>
    <scope>NUCLEOTIDE SEQUENCE [LARGE SCALE GENOMIC DNA]</scope>
    <source>
        <strain evidence="8 9">KOR42</strain>
    </source>
</reference>
<comment type="caution">
    <text evidence="8">The sequence shown here is derived from an EMBL/GenBank/DDBJ whole genome shotgun (WGS) entry which is preliminary data.</text>
</comment>
<dbReference type="RefSeq" id="WP_146506788.1">
    <property type="nucleotide sequence ID" value="NZ_SIHI01000001.1"/>
</dbReference>
<dbReference type="Gene3D" id="1.20.81.30">
    <property type="entry name" value="Type II secretion system (T2SS), domain F"/>
    <property type="match status" value="1"/>
</dbReference>
<keyword evidence="2" id="KW-1003">Cell membrane</keyword>
<dbReference type="InterPro" id="IPR018076">
    <property type="entry name" value="T2SS_GspF_dom"/>
</dbReference>
<organism evidence="8 9">
    <name type="scientific">Thalassoglobus neptunius</name>
    <dbReference type="NCBI Taxonomy" id="1938619"/>
    <lineage>
        <taxon>Bacteria</taxon>
        <taxon>Pseudomonadati</taxon>
        <taxon>Planctomycetota</taxon>
        <taxon>Planctomycetia</taxon>
        <taxon>Planctomycetales</taxon>
        <taxon>Planctomycetaceae</taxon>
        <taxon>Thalassoglobus</taxon>
    </lineage>
</organism>
<evidence type="ECO:0000256" key="4">
    <source>
        <dbReference type="ARBA" id="ARBA00022989"/>
    </source>
</evidence>
<feature type="domain" description="Type II secretion system protein GspF" evidence="7">
    <location>
        <begin position="140"/>
        <end position="265"/>
    </location>
</feature>
<gene>
    <name evidence="8" type="ORF">KOR42_02340</name>
</gene>
<dbReference type="PANTHER" id="PTHR35007">
    <property type="entry name" value="INTEGRAL MEMBRANE PROTEIN-RELATED"/>
    <property type="match status" value="1"/>
</dbReference>
<keyword evidence="4 6" id="KW-1133">Transmembrane helix</keyword>